<dbReference type="AlphaFoldDB" id="A0A9K3N0M3"/>
<dbReference type="EMBL" id="MNCJ02000326">
    <property type="protein sequence ID" value="KAF5782719.1"/>
    <property type="molecule type" value="Genomic_DNA"/>
</dbReference>
<feature type="domain" description="KIB1-4 beta-propeller" evidence="1">
    <location>
        <begin position="8"/>
        <end position="234"/>
    </location>
</feature>
<accession>A0A9K3N0M3</accession>
<dbReference type="Pfam" id="PF03478">
    <property type="entry name" value="Beta-prop_KIB1-4"/>
    <property type="match status" value="1"/>
</dbReference>
<evidence type="ECO:0000313" key="2">
    <source>
        <dbReference type="EMBL" id="KAF5782719.1"/>
    </source>
</evidence>
<dbReference type="PANTHER" id="PTHR33127">
    <property type="entry name" value="TRANSMEMBRANE PROTEIN"/>
    <property type="match status" value="1"/>
</dbReference>
<keyword evidence="3" id="KW-1185">Reference proteome</keyword>
<reference evidence="2" key="1">
    <citation type="journal article" date="2017" name="Nature">
        <title>The sunflower genome provides insights into oil metabolism, flowering and Asterid evolution.</title>
        <authorList>
            <person name="Badouin H."/>
            <person name="Gouzy J."/>
            <person name="Grassa C.J."/>
            <person name="Murat F."/>
            <person name="Staton S.E."/>
            <person name="Cottret L."/>
            <person name="Lelandais-Briere C."/>
            <person name="Owens G.L."/>
            <person name="Carrere S."/>
            <person name="Mayjonade B."/>
            <person name="Legrand L."/>
            <person name="Gill N."/>
            <person name="Kane N.C."/>
            <person name="Bowers J.E."/>
            <person name="Hubner S."/>
            <person name="Bellec A."/>
            <person name="Berard A."/>
            <person name="Berges H."/>
            <person name="Blanchet N."/>
            <person name="Boniface M.C."/>
            <person name="Brunel D."/>
            <person name="Catrice O."/>
            <person name="Chaidir N."/>
            <person name="Claudel C."/>
            <person name="Donnadieu C."/>
            <person name="Faraut T."/>
            <person name="Fievet G."/>
            <person name="Helmstetter N."/>
            <person name="King M."/>
            <person name="Knapp S.J."/>
            <person name="Lai Z."/>
            <person name="Le Paslier M.C."/>
            <person name="Lippi Y."/>
            <person name="Lorenzon L."/>
            <person name="Mandel J.R."/>
            <person name="Marage G."/>
            <person name="Marchand G."/>
            <person name="Marquand E."/>
            <person name="Bret-Mestries E."/>
            <person name="Morien E."/>
            <person name="Nambeesan S."/>
            <person name="Nguyen T."/>
            <person name="Pegot-Espagnet P."/>
            <person name="Pouilly N."/>
            <person name="Raftis F."/>
            <person name="Sallet E."/>
            <person name="Schiex T."/>
            <person name="Thomas J."/>
            <person name="Vandecasteele C."/>
            <person name="Vares D."/>
            <person name="Vear F."/>
            <person name="Vautrin S."/>
            <person name="Crespi M."/>
            <person name="Mangin B."/>
            <person name="Burke J.M."/>
            <person name="Salse J."/>
            <person name="Munos S."/>
            <person name="Vincourt P."/>
            <person name="Rieseberg L.H."/>
            <person name="Langlade N.B."/>
        </authorList>
    </citation>
    <scope>NUCLEOTIDE SEQUENCE</scope>
    <source>
        <tissue evidence="2">Leaves</tissue>
    </source>
</reference>
<protein>
    <recommendedName>
        <fullName evidence="1">KIB1-4 beta-propeller domain-containing protein</fullName>
    </recommendedName>
</protein>
<evidence type="ECO:0000259" key="1">
    <source>
        <dbReference type="Pfam" id="PF03478"/>
    </source>
</evidence>
<dbReference type="InterPro" id="IPR005174">
    <property type="entry name" value="KIB1-4_b-propeller"/>
</dbReference>
<sequence length="551" mass="62421">MNDPLCYYPTRIPALMGKRIRGCFHGWVILSSHPDNVKWVLWNPTTLQTIHLPPLVLKDGDSESIGTGDCCLLSPPDDTGSLLLLTRAEQRTFVFCLLDRKRKRLRWTEMTYAKQLKGITGENGFLQSLTCCNGKVYALNSSLSYGALIQLDIVINDQHVVTLLPSVDVPSGMPCNSRFSFLKGCTELFYVQLGVLSKSMRMFTDVHLFKLDTATMLWKKPEDLNNTVFFIDLSHPSWFFYRPTISSESGGYVHIFGKTDKVMSSYDLTDNTVSLSSMPCLVPTNQVPPWERRAEEDKEDEIVSRDDDINSTRTSPLSDISSDVLKKIMELCVGVQYLNFRATCKQCHLAAPAIRWSKEPSLRRLQTYSLPSPWLMVFDTHRGIITFTDPMFGDKYYMKTPQELIGNVQIRCSRYGWLLVYNLSHEPVSMMLFNPFTNDIRKYPFTGYVRSSCFSAPPTSWDCMVVGLVADGTCAVFIQPVNSGLDWGAGFVEFGEVVPRSISFPTLYGKDVYALEAGGRLHVYRLTEIEGSFWEVVAEAQEVVLQKHNVF</sequence>
<reference evidence="2" key="2">
    <citation type="submission" date="2020-06" db="EMBL/GenBank/DDBJ databases">
        <title>Helianthus annuus Genome sequencing and assembly Release 2.</title>
        <authorList>
            <person name="Gouzy J."/>
            <person name="Langlade N."/>
            <person name="Munos S."/>
        </authorList>
    </citation>
    <scope>NUCLEOTIDE SEQUENCE</scope>
    <source>
        <tissue evidence="2">Leaves</tissue>
    </source>
</reference>
<organism evidence="2 3">
    <name type="scientific">Helianthus annuus</name>
    <name type="common">Common sunflower</name>
    <dbReference type="NCBI Taxonomy" id="4232"/>
    <lineage>
        <taxon>Eukaryota</taxon>
        <taxon>Viridiplantae</taxon>
        <taxon>Streptophyta</taxon>
        <taxon>Embryophyta</taxon>
        <taxon>Tracheophyta</taxon>
        <taxon>Spermatophyta</taxon>
        <taxon>Magnoliopsida</taxon>
        <taxon>eudicotyledons</taxon>
        <taxon>Gunneridae</taxon>
        <taxon>Pentapetalae</taxon>
        <taxon>asterids</taxon>
        <taxon>campanulids</taxon>
        <taxon>Asterales</taxon>
        <taxon>Asteraceae</taxon>
        <taxon>Asteroideae</taxon>
        <taxon>Heliantheae alliance</taxon>
        <taxon>Heliantheae</taxon>
        <taxon>Helianthus</taxon>
    </lineage>
</organism>
<dbReference type="PANTHER" id="PTHR33127:SF5">
    <property type="entry name" value="TRANSMEMBRANE PROTEIN"/>
    <property type="match status" value="1"/>
</dbReference>
<dbReference type="Proteomes" id="UP000215914">
    <property type="component" value="Unassembled WGS sequence"/>
</dbReference>
<comment type="caution">
    <text evidence="2">The sequence shown here is derived from an EMBL/GenBank/DDBJ whole genome shotgun (WGS) entry which is preliminary data.</text>
</comment>
<gene>
    <name evidence="2" type="ORF">HanXRQr2_Chr11g0499291</name>
</gene>
<proteinExistence type="predicted"/>
<name>A0A9K3N0M3_HELAN</name>
<dbReference type="Gramene" id="mRNA:HanXRQr2_Chr11g0499291">
    <property type="protein sequence ID" value="mRNA:HanXRQr2_Chr11g0499291"/>
    <property type="gene ID" value="HanXRQr2_Chr11g0499291"/>
</dbReference>
<evidence type="ECO:0000313" key="3">
    <source>
        <dbReference type="Proteomes" id="UP000215914"/>
    </source>
</evidence>